<proteinExistence type="predicted"/>
<evidence type="ECO:0000313" key="1">
    <source>
        <dbReference type="EMBL" id="ACV11741.1"/>
    </source>
</evidence>
<protein>
    <recommendedName>
        <fullName evidence="3">Family 2 glycosyl transferase</fullName>
    </recommendedName>
</protein>
<evidence type="ECO:0008006" key="3">
    <source>
        <dbReference type="Google" id="ProtNLM"/>
    </source>
</evidence>
<dbReference type="EMBL" id="CP001687">
    <property type="protein sequence ID" value="ACV11741.1"/>
    <property type="molecule type" value="Genomic_DNA"/>
</dbReference>
<dbReference type="SUPFAM" id="SSF51445">
    <property type="entry name" value="(Trans)glycosidases"/>
    <property type="match status" value="1"/>
</dbReference>
<keyword evidence="2" id="KW-1185">Reference proteome</keyword>
<dbReference type="KEGG" id="hut:Huta_1566"/>
<dbReference type="eggNOG" id="arCOG14669">
    <property type="taxonomic scope" value="Archaea"/>
</dbReference>
<dbReference type="HOGENOM" id="CLU_022070_0_0_2"/>
<dbReference type="STRING" id="519442.Huta_1566"/>
<gene>
    <name evidence="1" type="ordered locus">Huta_1566</name>
</gene>
<dbReference type="Proteomes" id="UP000002071">
    <property type="component" value="Chromosome"/>
</dbReference>
<dbReference type="InterPro" id="IPR017853">
    <property type="entry name" value="GH"/>
</dbReference>
<organism evidence="1 2">
    <name type="scientific">Halorhabdus utahensis (strain DSM 12940 / JCM 11049 / AX-2)</name>
    <dbReference type="NCBI Taxonomy" id="519442"/>
    <lineage>
        <taxon>Archaea</taxon>
        <taxon>Methanobacteriati</taxon>
        <taxon>Methanobacteriota</taxon>
        <taxon>Stenosarchaea group</taxon>
        <taxon>Halobacteria</taxon>
        <taxon>Halobacteriales</taxon>
        <taxon>Haloarculaceae</taxon>
        <taxon>Halorhabdus</taxon>
    </lineage>
</organism>
<reference evidence="1 2" key="1">
    <citation type="journal article" date="2009" name="Stand. Genomic Sci.">
        <title>Complete genome sequence of Halorhabdus utahensis type strain (AX-2).</title>
        <authorList>
            <person name="Anderson I."/>
            <person name="Tindall B.J."/>
            <person name="Pomrenke H."/>
            <person name="Goker M."/>
            <person name="Lapidus A."/>
            <person name="Nolan M."/>
            <person name="Copeland A."/>
            <person name="Glavina Del Rio T."/>
            <person name="Chen F."/>
            <person name="Tice H."/>
            <person name="Cheng J.F."/>
            <person name="Lucas S."/>
            <person name="Chertkov O."/>
            <person name="Bruce D."/>
            <person name="Brettin T."/>
            <person name="Detter J.C."/>
            <person name="Han C."/>
            <person name="Goodwin L."/>
            <person name="Land M."/>
            <person name="Hauser L."/>
            <person name="Chang Y.J."/>
            <person name="Jeffries C.D."/>
            <person name="Pitluck S."/>
            <person name="Pati A."/>
            <person name="Mavromatis K."/>
            <person name="Ivanova N."/>
            <person name="Ovchinnikova G."/>
            <person name="Chen A."/>
            <person name="Palaniappan K."/>
            <person name="Chain P."/>
            <person name="Rohde M."/>
            <person name="Bristow J."/>
            <person name="Eisen J.A."/>
            <person name="Markowitz V."/>
            <person name="Hugenholtz P."/>
            <person name="Kyrpides N.C."/>
            <person name="Klenk H.P."/>
        </authorList>
    </citation>
    <scope>NUCLEOTIDE SEQUENCE [LARGE SCALE GENOMIC DNA]</scope>
    <source>
        <strain evidence="2">DSM 12940 / JCM 11049 / AX-2</strain>
    </source>
</reference>
<sequence length="662" mass="72895">MAKPGYFPGSAAIERAEYDRWLEHIGEIANVVRTYTIHPPAFYRALRAYNDDAEEPLLLLQGTWVPTAELIDAGDATALSSTVDRELRRTVEVVHGDTTLPERPGYASGPFDADVSDVTLGYLFGIEWPPEVVEATNEADADGDFEGSFVRTQGGSRFEQWLAGRLDTLATHESDRYDVQRPLSFVNWVTTDPLDHPYEPYHDEDLVSVDPDAIVATDDFDAGTFASYHAYPYYPDLLNETPEYVDYVDHRGEPNSYAGYLHDLIASTDQPVLIAEFGVPSSRGIAHRDVHGRDQGRHTEREQGEIVAAMYQDILAADTAGGIAFSWQDEWFKRTWNLDARSVPGRRPHWSNVETPEQRFGLLAFQSPDAITLDGSPGDWDDATVVRPAEPTDAPDERTLTGMQISHDLAGLAIRLEFATLPEPMQWGRTGALVTVGLTGRAQSLPVGALTATADFVADLGGPDDSRLLVESSYDAFAREFGEIAGLDLDTYRDGRAGFVPVREPINLGYTVPPTGESVPFEAVETGRLRYGNGNPEAESYDSLTDVHVDTERDVIELRLPWILLNVADPSSKQRIATAWDDGLDVTDFDSIQVGAATYDPSGAGTADSASTGLIDHAVPGTAAGTLETTTYSWSTWDRPPYEERLKQSYHVLDRTDWGERG</sequence>
<accession>C7NPZ7</accession>
<dbReference type="AlphaFoldDB" id="C7NPZ7"/>
<dbReference type="Gene3D" id="3.20.20.80">
    <property type="entry name" value="Glycosidases"/>
    <property type="match status" value="1"/>
</dbReference>
<name>C7NPZ7_HALUD</name>
<evidence type="ECO:0000313" key="2">
    <source>
        <dbReference type="Proteomes" id="UP000002071"/>
    </source>
</evidence>